<evidence type="ECO:0000259" key="7">
    <source>
        <dbReference type="PROSITE" id="PS50240"/>
    </source>
</evidence>
<dbReference type="Gene3D" id="2.40.10.10">
    <property type="entry name" value="Trypsin-like serine proteases"/>
    <property type="match status" value="1"/>
</dbReference>
<dbReference type="InterPro" id="IPR001314">
    <property type="entry name" value="Peptidase_S1A"/>
</dbReference>
<proteinExistence type="inferred from homology"/>
<dbReference type="Pfam" id="PF00089">
    <property type="entry name" value="Trypsin"/>
    <property type="match status" value="1"/>
</dbReference>
<keyword evidence="4" id="KW-1015">Disulfide bond</keyword>
<evidence type="ECO:0000256" key="1">
    <source>
        <dbReference type="ARBA" id="ARBA00022670"/>
    </source>
</evidence>
<dbReference type="InterPro" id="IPR001254">
    <property type="entry name" value="Trypsin_dom"/>
</dbReference>
<evidence type="ECO:0000256" key="5">
    <source>
        <dbReference type="ARBA" id="ARBA00024195"/>
    </source>
</evidence>
<accession>A0A9P0C2I5</accession>
<dbReference type="InterPro" id="IPR018114">
    <property type="entry name" value="TRYPSIN_HIS"/>
</dbReference>
<reference evidence="8" key="1">
    <citation type="submission" date="2021-12" db="EMBL/GenBank/DDBJ databases">
        <authorList>
            <person name="King R."/>
        </authorList>
    </citation>
    <scope>NUCLEOTIDE SEQUENCE</scope>
</reference>
<dbReference type="SMART" id="SM00020">
    <property type="entry name" value="Tryp_SPc"/>
    <property type="match status" value="1"/>
</dbReference>
<name>A0A9P0C2I5_CHRIL</name>
<keyword evidence="9" id="KW-1185">Reference proteome</keyword>
<dbReference type="CDD" id="cd00190">
    <property type="entry name" value="Tryp_SPc"/>
    <property type="match status" value="1"/>
</dbReference>
<feature type="domain" description="Peptidase S1" evidence="7">
    <location>
        <begin position="31"/>
        <end position="271"/>
    </location>
</feature>
<dbReference type="InterPro" id="IPR009003">
    <property type="entry name" value="Peptidase_S1_PA"/>
</dbReference>
<dbReference type="PROSITE" id="PS50240">
    <property type="entry name" value="TRYPSIN_DOM"/>
    <property type="match status" value="1"/>
</dbReference>
<dbReference type="SUPFAM" id="SSF50494">
    <property type="entry name" value="Trypsin-like serine proteases"/>
    <property type="match status" value="1"/>
</dbReference>
<dbReference type="EMBL" id="LR824010">
    <property type="protein sequence ID" value="CAH0625596.1"/>
    <property type="molecule type" value="Genomic_DNA"/>
</dbReference>
<protein>
    <recommendedName>
        <fullName evidence="7">Peptidase S1 domain-containing protein</fullName>
    </recommendedName>
</protein>
<dbReference type="AlphaFoldDB" id="A0A9P0C2I5"/>
<evidence type="ECO:0000313" key="9">
    <source>
        <dbReference type="Proteomes" id="UP001154114"/>
    </source>
</evidence>
<evidence type="ECO:0000313" key="8">
    <source>
        <dbReference type="EMBL" id="CAH0625596.1"/>
    </source>
</evidence>
<keyword evidence="3" id="KW-0720">Serine protease</keyword>
<sequence>MFSTLILWSLFVISASGSKCDGANCNVNSRIVQGQISEQNVRPYQIALYSRVGTTGELGFCGGSLLSQEWLVTAAHCCFHNGDQVDHVQAILGAHSLYDRYENGRRVLNVAEVVVHPAYDASTFANDIALLRLANVVQITDTVQPVQLPYRSIATHNFAGFAATVSGWGIAADGAPYVSPLLRQKQMTVITDPLCNRSLFNQLTEHVICGSHESGGTCKGDNGGPMTIVQNEIDILVGVASFVSANGCNTNMPSVFTRVQRYLDWISEVTGVPILD</sequence>
<comment type="similarity">
    <text evidence="5">Belongs to the peptidase S1 family. CLIP subfamily.</text>
</comment>
<evidence type="ECO:0000256" key="6">
    <source>
        <dbReference type="SAM" id="SignalP"/>
    </source>
</evidence>
<dbReference type="Proteomes" id="UP001154114">
    <property type="component" value="Chromosome 7"/>
</dbReference>
<dbReference type="FunFam" id="2.40.10.10:FF:000060">
    <property type="entry name" value="Acrosin"/>
    <property type="match status" value="1"/>
</dbReference>
<evidence type="ECO:0000256" key="2">
    <source>
        <dbReference type="ARBA" id="ARBA00022801"/>
    </source>
</evidence>
<feature type="chain" id="PRO_5040163050" description="Peptidase S1 domain-containing protein" evidence="6">
    <location>
        <begin position="18"/>
        <end position="276"/>
    </location>
</feature>
<dbReference type="OrthoDB" id="8440449at2759"/>
<dbReference type="GO" id="GO:0006508">
    <property type="term" value="P:proteolysis"/>
    <property type="evidence" value="ECO:0007669"/>
    <property type="project" value="UniProtKB-KW"/>
</dbReference>
<keyword evidence="2" id="KW-0378">Hydrolase</keyword>
<dbReference type="InterPro" id="IPR043504">
    <property type="entry name" value="Peptidase_S1_PA_chymotrypsin"/>
</dbReference>
<keyword evidence="6" id="KW-0732">Signal</keyword>
<feature type="signal peptide" evidence="6">
    <location>
        <begin position="1"/>
        <end position="17"/>
    </location>
</feature>
<evidence type="ECO:0000256" key="3">
    <source>
        <dbReference type="ARBA" id="ARBA00022825"/>
    </source>
</evidence>
<evidence type="ECO:0000256" key="4">
    <source>
        <dbReference type="ARBA" id="ARBA00023157"/>
    </source>
</evidence>
<dbReference type="GO" id="GO:0004252">
    <property type="term" value="F:serine-type endopeptidase activity"/>
    <property type="evidence" value="ECO:0007669"/>
    <property type="project" value="InterPro"/>
</dbReference>
<organism evidence="8 9">
    <name type="scientific">Chrysodeixis includens</name>
    <name type="common">Soybean looper</name>
    <name type="synonym">Pseudoplusia includens</name>
    <dbReference type="NCBI Taxonomy" id="689277"/>
    <lineage>
        <taxon>Eukaryota</taxon>
        <taxon>Metazoa</taxon>
        <taxon>Ecdysozoa</taxon>
        <taxon>Arthropoda</taxon>
        <taxon>Hexapoda</taxon>
        <taxon>Insecta</taxon>
        <taxon>Pterygota</taxon>
        <taxon>Neoptera</taxon>
        <taxon>Endopterygota</taxon>
        <taxon>Lepidoptera</taxon>
        <taxon>Glossata</taxon>
        <taxon>Ditrysia</taxon>
        <taxon>Noctuoidea</taxon>
        <taxon>Noctuidae</taxon>
        <taxon>Plusiinae</taxon>
        <taxon>Chrysodeixis</taxon>
    </lineage>
</organism>
<keyword evidence="1" id="KW-0645">Protease</keyword>
<dbReference type="InterPro" id="IPR051487">
    <property type="entry name" value="Ser/Thr_Proteases_Immune/Dev"/>
</dbReference>
<dbReference type="PRINTS" id="PR00722">
    <property type="entry name" value="CHYMOTRYPSIN"/>
</dbReference>
<dbReference type="PROSITE" id="PS00134">
    <property type="entry name" value="TRYPSIN_HIS"/>
    <property type="match status" value="1"/>
</dbReference>
<dbReference type="PANTHER" id="PTHR24256">
    <property type="entry name" value="TRYPTASE-RELATED"/>
    <property type="match status" value="1"/>
</dbReference>
<gene>
    <name evidence="8" type="ORF">CINC_LOCUS12164</name>
</gene>